<evidence type="ECO:0000256" key="1">
    <source>
        <dbReference type="ARBA" id="ARBA00004651"/>
    </source>
</evidence>
<protein>
    <recommendedName>
        <fullName evidence="3 12">Flagellar biosynthetic protein FlhB</fullName>
    </recommendedName>
</protein>
<keyword evidence="13" id="KW-0969">Cilium</keyword>
<evidence type="ECO:0000313" key="14">
    <source>
        <dbReference type="Proteomes" id="UP000464314"/>
    </source>
</evidence>
<accession>A0A6P1TLJ4</accession>
<evidence type="ECO:0000256" key="5">
    <source>
        <dbReference type="ARBA" id="ARBA00022475"/>
    </source>
</evidence>
<dbReference type="InterPro" id="IPR006135">
    <property type="entry name" value="T3SS_substrate_exporter"/>
</dbReference>
<comment type="function">
    <text evidence="12">Required for formation of the rod structure in the basal body of the flagellar apparatus. Together with FliI and FliH, may constitute the export apparatus of flagellin.</text>
</comment>
<evidence type="ECO:0000256" key="11">
    <source>
        <dbReference type="ARBA" id="ARBA00023225"/>
    </source>
</evidence>
<feature type="transmembrane region" description="Helical" evidence="12">
    <location>
        <begin position="103"/>
        <end position="124"/>
    </location>
</feature>
<dbReference type="EMBL" id="CP048000">
    <property type="protein sequence ID" value="QHQ62090.1"/>
    <property type="molecule type" value="Genomic_DNA"/>
</dbReference>
<sequence length="369" mass="42262">MERLLKYKLQYFAEGAGGEKTEEATSKKLTDARKEGQVAKSTDLITAAALLALFWTLKTFIGVIGNNFINSFIKTYNSIELYANDDFTHATAQWIFQDTAFTIIRISIPVFISAFVVAIITNIAQVKWQITGKPLQPKFSKFNPIKGFKKIFSKDKIVELIKEVLKIGVITYVAYDTLIKHKDILLKLYDMELLQAIYLIGNIVLDLGYKISIIFLIIGFADYIYQKLKFKKDMRMTKQEVKDEYKQAEGDPQVKGKIRSKMREASQRRMMQHLPEADVVITNPTHFAAAIKYDKETSEAPVLIAKGADYLAQKIKEVARENKIEIVENKPLARMLYYNVEIGNEIPPELYQMTAEVLAYVYNLKNKHV</sequence>
<dbReference type="PRINTS" id="PR00950">
    <property type="entry name" value="TYPE3IMSPROT"/>
</dbReference>
<keyword evidence="10 12" id="KW-0472">Membrane</keyword>
<keyword evidence="8 12" id="KW-0653">Protein transport</keyword>
<evidence type="ECO:0000256" key="8">
    <source>
        <dbReference type="ARBA" id="ARBA00022927"/>
    </source>
</evidence>
<dbReference type="NCBIfam" id="TIGR00328">
    <property type="entry name" value="flhB"/>
    <property type="match status" value="1"/>
</dbReference>
<dbReference type="Gene3D" id="3.40.1690.10">
    <property type="entry name" value="secretion proteins EscU"/>
    <property type="match status" value="1"/>
</dbReference>
<reference evidence="13 14" key="1">
    <citation type="submission" date="2020-01" db="EMBL/GenBank/DDBJ databases">
        <title>Genome analysis of Anaerocolumna sp. CBA3638.</title>
        <authorList>
            <person name="Kim J."/>
            <person name="Roh S.W."/>
        </authorList>
    </citation>
    <scope>NUCLEOTIDE SEQUENCE [LARGE SCALE GENOMIC DNA]</scope>
    <source>
        <strain evidence="13 14">CBA3638</strain>
    </source>
</reference>
<evidence type="ECO:0000256" key="4">
    <source>
        <dbReference type="ARBA" id="ARBA00022448"/>
    </source>
</evidence>
<comment type="caution">
    <text evidence="12">Lacks conserved residue(s) required for the propagation of feature annotation.</text>
</comment>
<dbReference type="Proteomes" id="UP000464314">
    <property type="component" value="Chromosome"/>
</dbReference>
<keyword evidence="5 12" id="KW-1003">Cell membrane</keyword>
<evidence type="ECO:0000256" key="10">
    <source>
        <dbReference type="ARBA" id="ARBA00023136"/>
    </source>
</evidence>
<evidence type="ECO:0000256" key="12">
    <source>
        <dbReference type="RuleBase" id="RU364091"/>
    </source>
</evidence>
<keyword evidence="14" id="KW-1185">Reference proteome</keyword>
<keyword evidence="4 12" id="KW-0813">Transport</keyword>
<feature type="transmembrane region" description="Helical" evidence="12">
    <location>
        <begin position="44"/>
        <end position="64"/>
    </location>
</feature>
<dbReference type="GO" id="GO:0005886">
    <property type="term" value="C:plasma membrane"/>
    <property type="evidence" value="ECO:0007669"/>
    <property type="project" value="UniProtKB-SubCell"/>
</dbReference>
<feature type="transmembrane region" description="Helical" evidence="12">
    <location>
        <begin position="207"/>
        <end position="225"/>
    </location>
</feature>
<proteinExistence type="inferred from homology"/>
<evidence type="ECO:0000256" key="7">
    <source>
        <dbReference type="ARBA" id="ARBA00022795"/>
    </source>
</evidence>
<comment type="similarity">
    <text evidence="2 12">Belongs to the type III secretion exporter family.</text>
</comment>
<keyword evidence="7 12" id="KW-1005">Bacterial flagellum biogenesis</keyword>
<keyword evidence="9 12" id="KW-1133">Transmembrane helix</keyword>
<name>A0A6P1TLJ4_9FIRM</name>
<dbReference type="FunFam" id="3.40.1690.10:FF:000001">
    <property type="entry name" value="Flagellar biosynthetic protein FlhB"/>
    <property type="match status" value="1"/>
</dbReference>
<dbReference type="RefSeq" id="WP_161838915.1">
    <property type="nucleotide sequence ID" value="NZ_CP048000.1"/>
</dbReference>
<dbReference type="InterPro" id="IPR029025">
    <property type="entry name" value="T3SS_substrate_exporter_C"/>
</dbReference>
<dbReference type="Pfam" id="PF01312">
    <property type="entry name" value="Bac_export_2"/>
    <property type="match status" value="1"/>
</dbReference>
<evidence type="ECO:0000256" key="3">
    <source>
        <dbReference type="ARBA" id="ARBA00021622"/>
    </source>
</evidence>
<dbReference type="GO" id="GO:0044780">
    <property type="term" value="P:bacterial-type flagellum assembly"/>
    <property type="evidence" value="ECO:0007669"/>
    <property type="project" value="InterPro"/>
</dbReference>
<evidence type="ECO:0000256" key="2">
    <source>
        <dbReference type="ARBA" id="ARBA00010690"/>
    </source>
</evidence>
<dbReference type="GO" id="GO:0009306">
    <property type="term" value="P:protein secretion"/>
    <property type="evidence" value="ECO:0007669"/>
    <property type="project" value="InterPro"/>
</dbReference>
<dbReference type="PANTHER" id="PTHR30531">
    <property type="entry name" value="FLAGELLAR BIOSYNTHETIC PROTEIN FLHB"/>
    <property type="match status" value="1"/>
</dbReference>
<keyword evidence="6 12" id="KW-0812">Transmembrane</keyword>
<keyword evidence="13" id="KW-0966">Cell projection</keyword>
<keyword evidence="13" id="KW-0282">Flagellum</keyword>
<evidence type="ECO:0000256" key="6">
    <source>
        <dbReference type="ARBA" id="ARBA00022692"/>
    </source>
</evidence>
<evidence type="ECO:0000256" key="9">
    <source>
        <dbReference type="ARBA" id="ARBA00022989"/>
    </source>
</evidence>
<gene>
    <name evidence="12 13" type="primary">flhB</name>
    <name evidence="13" type="ORF">Ana3638_15935</name>
</gene>
<keyword evidence="11 12" id="KW-1006">Bacterial flagellum protein export</keyword>
<dbReference type="PANTHER" id="PTHR30531:SF12">
    <property type="entry name" value="FLAGELLAR BIOSYNTHETIC PROTEIN FLHB"/>
    <property type="match status" value="1"/>
</dbReference>
<dbReference type="AlphaFoldDB" id="A0A6P1TLJ4"/>
<dbReference type="KEGG" id="anr:Ana3638_15935"/>
<dbReference type="Gene3D" id="6.10.250.2080">
    <property type="match status" value="1"/>
</dbReference>
<evidence type="ECO:0000313" key="13">
    <source>
        <dbReference type="EMBL" id="QHQ62090.1"/>
    </source>
</evidence>
<dbReference type="SUPFAM" id="SSF160544">
    <property type="entry name" value="EscU C-terminal domain-like"/>
    <property type="match status" value="1"/>
</dbReference>
<comment type="subcellular location">
    <subcellularLocation>
        <location evidence="1">Cell membrane</location>
        <topology evidence="1">Multi-pass membrane protein</topology>
    </subcellularLocation>
</comment>
<dbReference type="InterPro" id="IPR006136">
    <property type="entry name" value="FlhB"/>
</dbReference>
<organism evidence="13 14">
    <name type="scientific">Anaerocolumna sedimenticola</name>
    <dbReference type="NCBI Taxonomy" id="2696063"/>
    <lineage>
        <taxon>Bacteria</taxon>
        <taxon>Bacillati</taxon>
        <taxon>Bacillota</taxon>
        <taxon>Clostridia</taxon>
        <taxon>Lachnospirales</taxon>
        <taxon>Lachnospiraceae</taxon>
        <taxon>Anaerocolumna</taxon>
    </lineage>
</organism>